<dbReference type="EMBL" id="DXFW01000023">
    <property type="protein sequence ID" value="HIX06053.1"/>
    <property type="molecule type" value="Genomic_DNA"/>
</dbReference>
<evidence type="ECO:0000313" key="2">
    <source>
        <dbReference type="Proteomes" id="UP000824193"/>
    </source>
</evidence>
<accession>A0A9D2ADS8</accession>
<dbReference type="AlphaFoldDB" id="A0A9D2ADS8"/>
<sequence length="348" mass="38539">MKQRSAPRRATLAFLGGCAGVLAAGMALVSMAGLSTPGRQVSSHSALPVYNALGAESSNVQFWPWQLLEDLDGTGNGIDYWPEASGGFSAPWLNLFGWGWGQGDNANPGQVYIAGTAGGSCLYVRNVRFLDTPPQISGVASTNNEQRYMMAEFAAGYRSSGFAVSCLVYAAEGYKDLPDDWQETAVQRCREELLYLFNLSNDDQRVQLYQRLNSMLTIDPWQLENASFPLEPVENNWQGAGREQLNGMFNQLRGRVRSAQYNSVVLYSSEGWQEPGDSWGALYNHQPLYADPMPGEVEMARVLADLELDVQIVPLEKQVMILFGWYDGNLAIYYDPVLECFSGYALQQ</sequence>
<comment type="caution">
    <text evidence="1">The sequence shown here is derived from an EMBL/GenBank/DDBJ whole genome shotgun (WGS) entry which is preliminary data.</text>
</comment>
<evidence type="ECO:0000313" key="1">
    <source>
        <dbReference type="EMBL" id="HIX06053.1"/>
    </source>
</evidence>
<protein>
    <submittedName>
        <fullName evidence="1">Uncharacterized protein</fullName>
    </submittedName>
</protein>
<organism evidence="1 2">
    <name type="scientific">Candidatus Allofournierella pullicola</name>
    <dbReference type="NCBI Taxonomy" id="2838596"/>
    <lineage>
        <taxon>Bacteria</taxon>
        <taxon>Bacillati</taxon>
        <taxon>Bacillota</taxon>
        <taxon>Clostridia</taxon>
        <taxon>Eubacteriales</taxon>
        <taxon>Oscillospiraceae</taxon>
        <taxon>Allofournierella</taxon>
    </lineage>
</organism>
<reference evidence="1" key="2">
    <citation type="submission" date="2021-04" db="EMBL/GenBank/DDBJ databases">
        <authorList>
            <person name="Gilroy R."/>
        </authorList>
    </citation>
    <scope>NUCLEOTIDE SEQUENCE</scope>
    <source>
        <strain evidence="1">2239</strain>
    </source>
</reference>
<proteinExistence type="predicted"/>
<dbReference type="Proteomes" id="UP000824193">
    <property type="component" value="Unassembled WGS sequence"/>
</dbReference>
<reference evidence="1" key="1">
    <citation type="journal article" date="2021" name="PeerJ">
        <title>Extensive microbial diversity within the chicken gut microbiome revealed by metagenomics and culture.</title>
        <authorList>
            <person name="Gilroy R."/>
            <person name="Ravi A."/>
            <person name="Getino M."/>
            <person name="Pursley I."/>
            <person name="Horton D.L."/>
            <person name="Alikhan N.F."/>
            <person name="Baker D."/>
            <person name="Gharbi K."/>
            <person name="Hall N."/>
            <person name="Watson M."/>
            <person name="Adriaenssens E.M."/>
            <person name="Foster-Nyarko E."/>
            <person name="Jarju S."/>
            <person name="Secka A."/>
            <person name="Antonio M."/>
            <person name="Oren A."/>
            <person name="Chaudhuri R.R."/>
            <person name="La Ragione R."/>
            <person name="Hildebrand F."/>
            <person name="Pallen M.J."/>
        </authorList>
    </citation>
    <scope>NUCLEOTIDE SEQUENCE</scope>
    <source>
        <strain evidence="1">2239</strain>
    </source>
</reference>
<gene>
    <name evidence="1" type="ORF">H9865_08145</name>
</gene>
<name>A0A9D2ADS8_9FIRM</name>